<accession>A0A916JE93</accession>
<gene>
    <name evidence="1" type="ORF">DYBT9275_03859</name>
</gene>
<reference evidence="1" key="1">
    <citation type="submission" date="2021-04" db="EMBL/GenBank/DDBJ databases">
        <authorList>
            <person name="Rodrigo-Torres L."/>
            <person name="Arahal R. D."/>
            <person name="Lucena T."/>
        </authorList>
    </citation>
    <scope>NUCLEOTIDE SEQUENCE</scope>
    <source>
        <strain evidence="1">CECT 9275</strain>
    </source>
</reference>
<dbReference type="RefSeq" id="WP_215240295.1">
    <property type="nucleotide sequence ID" value="NZ_CAJRAF010000002.1"/>
</dbReference>
<sequence>MRTELQLIQSAIADFNFAEAKTEIHPEYKYFKLFEIYLPDRFRGLPTQWKFAILLQQGEENYPLVSKQEIVQEGNRLKSKMTSQSEFPLVIISDDVRVNVEKELVDANDNVFFLDKFRLPGKISDGVPVRNTPIILAVKSKFEKNGKGNYALSLSPYTPNIPVEGWRFFGRHRELEQIMSSKSNCFILGARKTGKSSILAEAKRKLSSSGFIVHDIGVQYAISFGEVVNAMVAKLSVRDAYYAQRDSELLETNFVLNVIKRLRGEDKKRTVLIFDELGNVMRRDSRNIWNFMGILRDLSQKGEIRVLASAFQEIYIRTYKDSDSPLVNFGTMIEINLFSRSEVEEILIKPLSVWYEIEDQNELLSQIRKKFGFHPLILQWIGEYTFKRIFHSKDKKVANHINRLLNEDIKFFKNAFQEIYEKNHSLLEKYLFLKFCKDARDERRELSTIEIKQISLNTELKRFKIESSLDERNYFLYRLSLKGLFYQDESNGLIFKIATPILYYYYESSNDIAEALFDMESEIPQLFKNINISYQNEGSGVN</sequence>
<protein>
    <submittedName>
        <fullName evidence="1">Uncharacterized protein</fullName>
    </submittedName>
</protein>
<name>A0A916JE93_9BACT</name>
<dbReference type="AlphaFoldDB" id="A0A916JE93"/>
<comment type="caution">
    <text evidence="1">The sequence shown here is derived from an EMBL/GenBank/DDBJ whole genome shotgun (WGS) entry which is preliminary data.</text>
</comment>
<dbReference type="InterPro" id="IPR027417">
    <property type="entry name" value="P-loop_NTPase"/>
</dbReference>
<dbReference type="EMBL" id="CAJRAF010000002">
    <property type="protein sequence ID" value="CAG5006595.1"/>
    <property type="molecule type" value="Genomic_DNA"/>
</dbReference>
<evidence type="ECO:0000313" key="1">
    <source>
        <dbReference type="EMBL" id="CAG5006595.1"/>
    </source>
</evidence>
<dbReference type="PANTHER" id="PTHR34301:SF8">
    <property type="entry name" value="ATPASE DOMAIN-CONTAINING PROTEIN"/>
    <property type="match status" value="1"/>
</dbReference>
<evidence type="ECO:0000313" key="2">
    <source>
        <dbReference type="Proteomes" id="UP000680038"/>
    </source>
</evidence>
<dbReference type="Proteomes" id="UP000680038">
    <property type="component" value="Unassembled WGS sequence"/>
</dbReference>
<dbReference type="PANTHER" id="PTHR34301">
    <property type="entry name" value="DNA-BINDING PROTEIN-RELATED"/>
    <property type="match status" value="1"/>
</dbReference>
<dbReference type="Gene3D" id="3.40.50.300">
    <property type="entry name" value="P-loop containing nucleotide triphosphate hydrolases"/>
    <property type="match status" value="1"/>
</dbReference>
<dbReference type="SUPFAM" id="SSF52540">
    <property type="entry name" value="P-loop containing nucleoside triphosphate hydrolases"/>
    <property type="match status" value="1"/>
</dbReference>
<organism evidence="1 2">
    <name type="scientific">Dyadobacter helix</name>
    <dbReference type="NCBI Taxonomy" id="2822344"/>
    <lineage>
        <taxon>Bacteria</taxon>
        <taxon>Pseudomonadati</taxon>
        <taxon>Bacteroidota</taxon>
        <taxon>Cytophagia</taxon>
        <taxon>Cytophagales</taxon>
        <taxon>Spirosomataceae</taxon>
        <taxon>Dyadobacter</taxon>
    </lineage>
</organism>
<proteinExistence type="predicted"/>
<keyword evidence="2" id="KW-1185">Reference proteome</keyword>